<dbReference type="GO" id="GO:0003677">
    <property type="term" value="F:DNA binding"/>
    <property type="evidence" value="ECO:0007669"/>
    <property type="project" value="InterPro"/>
</dbReference>
<accession>A0A7K1L2H7</accession>
<proteinExistence type="predicted"/>
<comment type="caution">
    <text evidence="2">The sequence shown here is derived from an EMBL/GenBank/DDBJ whole genome shotgun (WGS) entry which is preliminary data.</text>
</comment>
<dbReference type="InterPro" id="IPR043917">
    <property type="entry name" value="DUF5753"/>
</dbReference>
<evidence type="ECO:0000313" key="3">
    <source>
        <dbReference type="Proteomes" id="UP000432015"/>
    </source>
</evidence>
<gene>
    <name evidence="2" type="ORF">GNZ18_18085</name>
</gene>
<reference evidence="2 3" key="1">
    <citation type="submission" date="2019-11" db="EMBL/GenBank/DDBJ databases">
        <authorList>
            <person name="Cao P."/>
        </authorList>
    </citation>
    <scope>NUCLEOTIDE SEQUENCE [LARGE SCALE GENOMIC DNA]</scope>
    <source>
        <strain evidence="2 3">NEAU-AAG5</strain>
    </source>
</reference>
<dbReference type="PROSITE" id="PS50943">
    <property type="entry name" value="HTH_CROC1"/>
    <property type="match status" value="1"/>
</dbReference>
<dbReference type="Pfam" id="PF01381">
    <property type="entry name" value="HTH_3"/>
    <property type="match status" value="1"/>
</dbReference>
<evidence type="ECO:0000259" key="1">
    <source>
        <dbReference type="PROSITE" id="PS50943"/>
    </source>
</evidence>
<dbReference type="Gene3D" id="1.10.260.40">
    <property type="entry name" value="lambda repressor-like DNA-binding domains"/>
    <property type="match status" value="1"/>
</dbReference>
<keyword evidence="3" id="KW-1185">Reference proteome</keyword>
<dbReference type="AlphaFoldDB" id="A0A7K1L2H7"/>
<dbReference type="SUPFAM" id="SSF47413">
    <property type="entry name" value="lambda repressor-like DNA-binding domains"/>
    <property type="match status" value="1"/>
</dbReference>
<dbReference type="SMART" id="SM00530">
    <property type="entry name" value="HTH_XRE"/>
    <property type="match status" value="1"/>
</dbReference>
<dbReference type="Pfam" id="PF19054">
    <property type="entry name" value="DUF5753"/>
    <property type="match status" value="1"/>
</dbReference>
<dbReference type="InterPro" id="IPR001387">
    <property type="entry name" value="Cro/C1-type_HTH"/>
</dbReference>
<dbReference type="CDD" id="cd00093">
    <property type="entry name" value="HTH_XRE"/>
    <property type="match status" value="1"/>
</dbReference>
<feature type="domain" description="HTH cro/C1-type" evidence="1">
    <location>
        <begin position="61"/>
        <end position="113"/>
    </location>
</feature>
<organism evidence="2 3">
    <name type="scientific">Actinomadura litoris</name>
    <dbReference type="NCBI Taxonomy" id="2678616"/>
    <lineage>
        <taxon>Bacteria</taxon>
        <taxon>Bacillati</taxon>
        <taxon>Actinomycetota</taxon>
        <taxon>Actinomycetes</taxon>
        <taxon>Streptosporangiales</taxon>
        <taxon>Thermomonosporaceae</taxon>
        <taxon>Actinomadura</taxon>
    </lineage>
</organism>
<protein>
    <submittedName>
        <fullName evidence="2">Helix-turn-helix domain-containing protein</fullName>
    </submittedName>
</protein>
<sequence length="314" mass="35940">MGPDRFRFVLLFEPQIGPAVVFWARRAPGTSRNTSHGGWHMPPSAPIDPCQSMRAQLAYTLRLMREAKGLSQDALAKELYSTRESVAAYESQRNFPNKEFCKKLDEFFETGELFQGLRHHAQREHLHEWFEAYVAHENESSEIRSVQPLYIPGLLQTEGYMRAASPKGRVDEEQIRQRLARREILTRAENQPHLFVVLDEAAILRRSSDESIMREQLQYLLDAGELPRIHIQAMRITDGWHPGLDGALVVLTKSDRDRVGYVEAQFGGRLVQDPAEVTRLGLLFDEIRGHALSEEDTRALIQKTMEAMQHDPVA</sequence>
<evidence type="ECO:0000313" key="2">
    <source>
        <dbReference type="EMBL" id="MUN38503.1"/>
    </source>
</evidence>
<dbReference type="Proteomes" id="UP000432015">
    <property type="component" value="Unassembled WGS sequence"/>
</dbReference>
<dbReference type="InterPro" id="IPR010982">
    <property type="entry name" value="Lambda_DNA-bd_dom_sf"/>
</dbReference>
<dbReference type="EMBL" id="WOFH01000006">
    <property type="protein sequence ID" value="MUN38503.1"/>
    <property type="molecule type" value="Genomic_DNA"/>
</dbReference>
<name>A0A7K1L2H7_9ACTN</name>